<organism evidence="2">
    <name type="scientific">marine metagenome</name>
    <dbReference type="NCBI Taxonomy" id="408172"/>
    <lineage>
        <taxon>unclassified sequences</taxon>
        <taxon>metagenomes</taxon>
        <taxon>ecological metagenomes</taxon>
    </lineage>
</organism>
<sequence length="44" mass="4876">MSPLACLSWTTGSASTSPLSRSDIEPIYENDEVAVFYHNVDTRD</sequence>
<proteinExistence type="predicted"/>
<evidence type="ECO:0000313" key="2">
    <source>
        <dbReference type="EMBL" id="SVC21287.1"/>
    </source>
</evidence>
<feature type="non-terminal residue" evidence="2">
    <location>
        <position position="44"/>
    </location>
</feature>
<name>A0A382KE54_9ZZZZ</name>
<feature type="region of interest" description="Disordered" evidence="1">
    <location>
        <begin position="1"/>
        <end position="22"/>
    </location>
</feature>
<accession>A0A382KE54</accession>
<evidence type="ECO:0000256" key="1">
    <source>
        <dbReference type="SAM" id="MobiDB-lite"/>
    </source>
</evidence>
<gene>
    <name evidence="2" type="ORF">METZ01_LOCUS274141</name>
</gene>
<dbReference type="EMBL" id="UINC01079359">
    <property type="protein sequence ID" value="SVC21287.1"/>
    <property type="molecule type" value="Genomic_DNA"/>
</dbReference>
<feature type="compositionally biased region" description="Polar residues" evidence="1">
    <location>
        <begin position="8"/>
        <end position="20"/>
    </location>
</feature>
<dbReference type="AlphaFoldDB" id="A0A382KE54"/>
<reference evidence="2" key="1">
    <citation type="submission" date="2018-05" db="EMBL/GenBank/DDBJ databases">
        <authorList>
            <person name="Lanie J.A."/>
            <person name="Ng W.-L."/>
            <person name="Kazmierczak K.M."/>
            <person name="Andrzejewski T.M."/>
            <person name="Davidsen T.M."/>
            <person name="Wayne K.J."/>
            <person name="Tettelin H."/>
            <person name="Glass J.I."/>
            <person name="Rusch D."/>
            <person name="Podicherti R."/>
            <person name="Tsui H.-C.T."/>
            <person name="Winkler M.E."/>
        </authorList>
    </citation>
    <scope>NUCLEOTIDE SEQUENCE</scope>
</reference>
<protein>
    <submittedName>
        <fullName evidence="2">Uncharacterized protein</fullName>
    </submittedName>
</protein>